<proteinExistence type="predicted"/>
<name>A0AAW2HEL5_9NEOP</name>
<sequence length="294" mass="33476">MIYELGKFRSIAKVFGRISVRSYTLKVEDISNLEIALREKLRHGLLPGRKLGTGGFNRILNNTFAVNGIMSTRDANERGIQQMLLRHEYIKRVVNRGSLAGSDIKSTKFDEEHCMDMVRRRSNWLLGLDRSTIGKRRPKSIVMPSRHAVYLQRNRRPQNPPKKRKPEPVTKAEPVTKLEPVTKPEPVTEPEIFSHASETDLTRMVKMTKSLGDGCNSNGKVGGFMGFDDTSDSDSDGNNVDIERGPKPVEENDKYSNIIFQGNLLDGLPNWLDRLFEGTTHRYSINYWPDFPTK</sequence>
<gene>
    <name evidence="2" type="ORF">PYX00_010093</name>
</gene>
<accession>A0AAW2HEL5</accession>
<feature type="region of interest" description="Disordered" evidence="1">
    <location>
        <begin position="136"/>
        <end position="198"/>
    </location>
</feature>
<evidence type="ECO:0000313" key="2">
    <source>
        <dbReference type="EMBL" id="KAL0267986.1"/>
    </source>
</evidence>
<comment type="caution">
    <text evidence="2">The sequence shown here is derived from an EMBL/GenBank/DDBJ whole genome shotgun (WGS) entry which is preliminary data.</text>
</comment>
<feature type="compositionally biased region" description="Basic residues" evidence="1">
    <location>
        <begin position="153"/>
        <end position="165"/>
    </location>
</feature>
<dbReference type="EMBL" id="JARGDH010000005">
    <property type="protein sequence ID" value="KAL0267986.1"/>
    <property type="molecule type" value="Genomic_DNA"/>
</dbReference>
<dbReference type="AlphaFoldDB" id="A0AAW2HEL5"/>
<protein>
    <submittedName>
        <fullName evidence="2">Uncharacterized protein</fullName>
    </submittedName>
</protein>
<reference evidence="2" key="1">
    <citation type="journal article" date="2024" name="Gigascience">
        <title>Chromosome-level genome of the poultry shaft louse Menopon gallinae provides insight into the host-switching and adaptive evolution of parasitic lice.</title>
        <authorList>
            <person name="Xu Y."/>
            <person name="Ma L."/>
            <person name="Liu S."/>
            <person name="Liang Y."/>
            <person name="Liu Q."/>
            <person name="He Z."/>
            <person name="Tian L."/>
            <person name="Duan Y."/>
            <person name="Cai W."/>
            <person name="Li H."/>
            <person name="Song F."/>
        </authorList>
    </citation>
    <scope>NUCLEOTIDE SEQUENCE</scope>
    <source>
        <strain evidence="2">Cailab_2023a</strain>
    </source>
</reference>
<evidence type="ECO:0000256" key="1">
    <source>
        <dbReference type="SAM" id="MobiDB-lite"/>
    </source>
</evidence>
<feature type="region of interest" description="Disordered" evidence="1">
    <location>
        <begin position="229"/>
        <end position="249"/>
    </location>
</feature>
<feature type="compositionally biased region" description="Basic and acidic residues" evidence="1">
    <location>
        <begin position="166"/>
        <end position="182"/>
    </location>
</feature>
<organism evidence="2">
    <name type="scientific">Menopon gallinae</name>
    <name type="common">poultry shaft louse</name>
    <dbReference type="NCBI Taxonomy" id="328185"/>
    <lineage>
        <taxon>Eukaryota</taxon>
        <taxon>Metazoa</taxon>
        <taxon>Ecdysozoa</taxon>
        <taxon>Arthropoda</taxon>
        <taxon>Hexapoda</taxon>
        <taxon>Insecta</taxon>
        <taxon>Pterygota</taxon>
        <taxon>Neoptera</taxon>
        <taxon>Paraneoptera</taxon>
        <taxon>Psocodea</taxon>
        <taxon>Troctomorpha</taxon>
        <taxon>Phthiraptera</taxon>
        <taxon>Amblycera</taxon>
        <taxon>Menoponidae</taxon>
        <taxon>Menopon</taxon>
    </lineage>
</organism>